<evidence type="ECO:0000256" key="4">
    <source>
        <dbReference type="ARBA" id="ARBA00022679"/>
    </source>
</evidence>
<dbReference type="PANTHER" id="PTHR13205">
    <property type="entry name" value="TRANSMEMBRANE PROTEIN 15-RELATED"/>
    <property type="match status" value="1"/>
</dbReference>
<evidence type="ECO:0000256" key="6">
    <source>
        <dbReference type="ARBA" id="ARBA00022777"/>
    </source>
</evidence>
<evidence type="ECO:0000256" key="7">
    <source>
        <dbReference type="ARBA" id="ARBA00022824"/>
    </source>
</evidence>
<evidence type="ECO:0000313" key="12">
    <source>
        <dbReference type="EMBL" id="OBA24308.1"/>
    </source>
</evidence>
<dbReference type="InterPro" id="IPR032974">
    <property type="entry name" value="Polypren_kinase"/>
</dbReference>
<accession>A0A1A0HKH4</accession>
<dbReference type="STRING" id="869754.A0A1A0HKH4"/>
<dbReference type="GeneID" id="30029925"/>
<dbReference type="GO" id="GO:0004168">
    <property type="term" value="F:dolichol kinase activity"/>
    <property type="evidence" value="ECO:0007669"/>
    <property type="project" value="UniProtKB-EC"/>
</dbReference>
<keyword evidence="7" id="KW-0256">Endoplasmic reticulum</keyword>
<gene>
    <name evidence="12" type="ORF">METBIDRAFT_38043</name>
</gene>
<keyword evidence="5 11" id="KW-0812">Transmembrane</keyword>
<evidence type="ECO:0000256" key="9">
    <source>
        <dbReference type="ARBA" id="ARBA00023136"/>
    </source>
</evidence>
<evidence type="ECO:0000256" key="5">
    <source>
        <dbReference type="ARBA" id="ARBA00022692"/>
    </source>
</evidence>
<keyword evidence="9 11" id="KW-0472">Membrane</keyword>
<dbReference type="AlphaFoldDB" id="A0A1A0HKH4"/>
<dbReference type="PANTHER" id="PTHR13205:SF15">
    <property type="entry name" value="DOLICHOL KINASE"/>
    <property type="match status" value="1"/>
</dbReference>
<evidence type="ECO:0000256" key="2">
    <source>
        <dbReference type="ARBA" id="ARBA00010794"/>
    </source>
</evidence>
<comment type="similarity">
    <text evidence="2">Belongs to the polyprenol kinase family.</text>
</comment>
<name>A0A1A0HKH4_9ASCO</name>
<keyword evidence="13" id="KW-1185">Reference proteome</keyword>
<feature type="transmembrane region" description="Helical" evidence="11">
    <location>
        <begin position="498"/>
        <end position="516"/>
    </location>
</feature>
<organism evidence="12 13">
    <name type="scientific">Metschnikowia bicuspidata var. bicuspidata NRRL YB-4993</name>
    <dbReference type="NCBI Taxonomy" id="869754"/>
    <lineage>
        <taxon>Eukaryota</taxon>
        <taxon>Fungi</taxon>
        <taxon>Dikarya</taxon>
        <taxon>Ascomycota</taxon>
        <taxon>Saccharomycotina</taxon>
        <taxon>Pichiomycetes</taxon>
        <taxon>Metschnikowiaceae</taxon>
        <taxon>Metschnikowia</taxon>
    </lineage>
</organism>
<keyword evidence="4" id="KW-0808">Transferase</keyword>
<dbReference type="RefSeq" id="XP_018714789.1">
    <property type="nucleotide sequence ID" value="XM_018856949.1"/>
</dbReference>
<feature type="transmembrane region" description="Helical" evidence="11">
    <location>
        <begin position="331"/>
        <end position="353"/>
    </location>
</feature>
<comment type="caution">
    <text evidence="12">The sequence shown here is derived from an EMBL/GenBank/DDBJ whole genome shotgun (WGS) entry which is preliminary data.</text>
</comment>
<protein>
    <recommendedName>
        <fullName evidence="3">dolichol kinase</fullName>
        <ecNumber evidence="3">2.7.1.108</ecNumber>
    </recommendedName>
</protein>
<feature type="transmembrane region" description="Helical" evidence="11">
    <location>
        <begin position="288"/>
        <end position="311"/>
    </location>
</feature>
<evidence type="ECO:0000256" key="1">
    <source>
        <dbReference type="ARBA" id="ARBA00004477"/>
    </source>
</evidence>
<feature type="transmembrane region" description="Helical" evidence="11">
    <location>
        <begin position="365"/>
        <end position="381"/>
    </location>
</feature>
<evidence type="ECO:0000256" key="3">
    <source>
        <dbReference type="ARBA" id="ARBA00012132"/>
    </source>
</evidence>
<dbReference type="EMBL" id="LXTC01000001">
    <property type="protein sequence ID" value="OBA24308.1"/>
    <property type="molecule type" value="Genomic_DNA"/>
</dbReference>
<evidence type="ECO:0000256" key="11">
    <source>
        <dbReference type="SAM" id="Phobius"/>
    </source>
</evidence>
<dbReference type="GO" id="GO:0043048">
    <property type="term" value="P:dolichyl monophosphate biosynthetic process"/>
    <property type="evidence" value="ECO:0007669"/>
    <property type="project" value="TreeGrafter"/>
</dbReference>
<dbReference type="EC" id="2.7.1.108" evidence="3"/>
<sequence>MSTDQLLESPEADKTGTSDMPGAEVDDSAQTAKFPLNIIYEFQDLLNNHLTVLKGAQTMVCLYLCQIFYIHLHKQSGMEVISAVGFNVLSAIVAMYLSHRSLLRKYEASPETAMYPELPSFNSLYAFFIPYSFVVLLSDPSDPFFQVNLSLTNFSLKNLHPVAKVLSAFVYNFMFGDSKTLDIIQFGQVVWIYLLVDYALTMWNEECVSGDDDKTHVRRTLDATEIHLIGIFMVNLLANYKVHATSSNLPMVITRVLTIALIGTLAISAPLYYGYLMLEKGVVRSVSSLAVVSVSGATFYFLTNYTFQLFVAEQEVLHWLFDFITSSKLRLQLLQGWLLAFGVTVPVVFFLAARDIISLNLRRKLWHFALVPALAYPALVAEPTFSAIAVLGSVFIFVAIECLRCTRITFLGDFLYHLLRLFQDEKDLKGPFNLSYIFLLVGLATPIAYGAIIDDVVSMRSYLGLVALGLGDSFASIVGKRFGKYNWKGESRTVEGTIAYIVVSFFSFVFIDYYLLPESARVQNWENIVIVSLVGGLIEGSASLNDNILIPCMTLIAYELLNKVF</sequence>
<keyword evidence="6" id="KW-0418">Kinase</keyword>
<feature type="transmembrane region" description="Helical" evidence="11">
    <location>
        <begin position="459"/>
        <end position="478"/>
    </location>
</feature>
<evidence type="ECO:0000256" key="8">
    <source>
        <dbReference type="ARBA" id="ARBA00022989"/>
    </source>
</evidence>
<dbReference type="OrthoDB" id="377083at2759"/>
<feature type="transmembrane region" description="Helical" evidence="11">
    <location>
        <begin position="252"/>
        <end position="276"/>
    </location>
</feature>
<reference evidence="12 13" key="1">
    <citation type="submission" date="2016-05" db="EMBL/GenBank/DDBJ databases">
        <title>Comparative genomics of biotechnologically important yeasts.</title>
        <authorList>
            <consortium name="DOE Joint Genome Institute"/>
            <person name="Riley R."/>
            <person name="Haridas S."/>
            <person name="Wolfe K.H."/>
            <person name="Lopes M.R."/>
            <person name="Hittinger C.T."/>
            <person name="Goker M."/>
            <person name="Salamov A."/>
            <person name="Wisecaver J."/>
            <person name="Long T.M."/>
            <person name="Aerts A.L."/>
            <person name="Barry K."/>
            <person name="Choi C."/>
            <person name="Clum A."/>
            <person name="Coughlan A.Y."/>
            <person name="Deshpande S."/>
            <person name="Douglass A.P."/>
            <person name="Hanson S.J."/>
            <person name="Klenk H.-P."/>
            <person name="LaButti K."/>
            <person name="Lapidus A."/>
            <person name="Lindquist E."/>
            <person name="Lipzen A."/>
            <person name="Meier-kolthoff J.P."/>
            <person name="Ohm R.A."/>
            <person name="Otillar R.P."/>
            <person name="Pangilinan J."/>
            <person name="Peng Y."/>
            <person name="Rokas A."/>
            <person name="Rosa C.A."/>
            <person name="Scheuner C."/>
            <person name="Sibirny A.A."/>
            <person name="Slot J.C."/>
            <person name="Stielow J.B."/>
            <person name="Sun H."/>
            <person name="Kurtzman C.P."/>
            <person name="Blackwell M."/>
            <person name="Grigoriev I.V."/>
            <person name="Jeffries T.W."/>
        </authorList>
    </citation>
    <scope>NUCLEOTIDE SEQUENCE [LARGE SCALE GENOMIC DNA]</scope>
    <source>
        <strain evidence="12 13">NRRL YB-4993</strain>
    </source>
</reference>
<feature type="transmembrane region" description="Helical" evidence="11">
    <location>
        <begin position="431"/>
        <end position="453"/>
    </location>
</feature>
<proteinExistence type="inferred from homology"/>
<keyword evidence="8 11" id="KW-1133">Transmembrane helix</keyword>
<feature type="region of interest" description="Disordered" evidence="10">
    <location>
        <begin position="1"/>
        <end position="24"/>
    </location>
</feature>
<dbReference type="Proteomes" id="UP000092555">
    <property type="component" value="Unassembled WGS sequence"/>
</dbReference>
<evidence type="ECO:0000256" key="10">
    <source>
        <dbReference type="SAM" id="MobiDB-lite"/>
    </source>
</evidence>
<comment type="subcellular location">
    <subcellularLocation>
        <location evidence="1">Endoplasmic reticulum membrane</location>
        <topology evidence="1">Multi-pass membrane protein</topology>
    </subcellularLocation>
</comment>
<evidence type="ECO:0000313" key="13">
    <source>
        <dbReference type="Proteomes" id="UP000092555"/>
    </source>
</evidence>
<dbReference type="GO" id="GO:0005789">
    <property type="term" value="C:endoplasmic reticulum membrane"/>
    <property type="evidence" value="ECO:0007669"/>
    <property type="project" value="UniProtKB-SubCell"/>
</dbReference>